<gene>
    <name evidence="5" type="ORF">EFD55_27510</name>
    <name evidence="4" type="ORF">FHS26_005874</name>
</gene>
<dbReference type="PROSITE" id="PS50110">
    <property type="entry name" value="RESPONSE_REGULATORY"/>
    <property type="match status" value="1"/>
</dbReference>
<evidence type="ECO:0000313" key="7">
    <source>
        <dbReference type="Proteomes" id="UP000518315"/>
    </source>
</evidence>
<protein>
    <submittedName>
        <fullName evidence="4 5">Response regulator</fullName>
    </submittedName>
</protein>
<evidence type="ECO:0000259" key="3">
    <source>
        <dbReference type="PROSITE" id="PS50110"/>
    </source>
</evidence>
<reference evidence="5 6" key="1">
    <citation type="submission" date="2018-11" db="EMBL/GenBank/DDBJ databases">
        <authorList>
            <person name="Huo Y."/>
        </authorList>
    </citation>
    <scope>NUCLEOTIDE SEQUENCE [LARGE SCALE GENOMIC DNA]</scope>
    <source>
        <strain evidence="5 6">DSM 30132</strain>
    </source>
</reference>
<evidence type="ECO:0000313" key="4">
    <source>
        <dbReference type="EMBL" id="MBB3138096.1"/>
    </source>
</evidence>
<dbReference type="Proteomes" id="UP000518315">
    <property type="component" value="Unassembled WGS sequence"/>
</dbReference>
<dbReference type="PANTHER" id="PTHR44591">
    <property type="entry name" value="STRESS RESPONSE REGULATOR PROTEIN 1"/>
    <property type="match status" value="1"/>
</dbReference>
<dbReference type="InterPro" id="IPR011006">
    <property type="entry name" value="CheY-like_superfamily"/>
</dbReference>
<dbReference type="GO" id="GO:0000160">
    <property type="term" value="P:phosphorelay signal transduction system"/>
    <property type="evidence" value="ECO:0007669"/>
    <property type="project" value="InterPro"/>
</dbReference>
<evidence type="ECO:0000313" key="6">
    <source>
        <dbReference type="Proteomes" id="UP000277279"/>
    </source>
</evidence>
<dbReference type="EMBL" id="JACHXH010000028">
    <property type="protein sequence ID" value="MBB3138096.1"/>
    <property type="molecule type" value="Genomic_DNA"/>
</dbReference>
<proteinExistence type="predicted"/>
<dbReference type="RefSeq" id="WP_125849349.1">
    <property type="nucleotide sequence ID" value="NZ_JACHXH010000028.1"/>
</dbReference>
<dbReference type="InterPro" id="IPR050595">
    <property type="entry name" value="Bact_response_regulator"/>
</dbReference>
<sequence>MSAVKKSVAIVDDDEVLLEATSGFLEAMGYEPLPFPSGESFLTFDQKEGLTLLLSDINMPGMSGFELLDIVRKKHPDMRIVMMTALKDESIIRKALAGGAQALLQKPILADDLVKCIEG</sequence>
<comment type="caution">
    <text evidence="5">The sequence shown here is derived from an EMBL/GenBank/DDBJ whole genome shotgun (WGS) entry which is preliminary data.</text>
</comment>
<keyword evidence="1 2" id="KW-0597">Phosphoprotein</keyword>
<dbReference type="CDD" id="cd00156">
    <property type="entry name" value="REC"/>
    <property type="match status" value="1"/>
</dbReference>
<dbReference type="PANTHER" id="PTHR44591:SF25">
    <property type="entry name" value="CHEMOTAXIS TWO-COMPONENT RESPONSE REGULATOR"/>
    <property type="match status" value="1"/>
</dbReference>
<reference evidence="4 7" key="2">
    <citation type="submission" date="2020-08" db="EMBL/GenBank/DDBJ databases">
        <title>Genomic Encyclopedia of Type Strains, Phase III (KMG-III): the genomes of soil and plant-associated and newly described type strains.</title>
        <authorList>
            <person name="Whitman W."/>
        </authorList>
    </citation>
    <scope>NUCLEOTIDE SEQUENCE [LARGE SCALE GENOMIC DNA]</scope>
    <source>
        <strain evidence="4 7">CECT 4113</strain>
    </source>
</reference>
<name>A0A427MBY0_9HYPH</name>
<evidence type="ECO:0000313" key="5">
    <source>
        <dbReference type="EMBL" id="RSB64776.1"/>
    </source>
</evidence>
<evidence type="ECO:0000256" key="2">
    <source>
        <dbReference type="PROSITE-ProRule" id="PRU00169"/>
    </source>
</evidence>
<dbReference type="SUPFAM" id="SSF52172">
    <property type="entry name" value="CheY-like"/>
    <property type="match status" value="1"/>
</dbReference>
<feature type="domain" description="Response regulatory" evidence="3">
    <location>
        <begin position="7"/>
        <end position="119"/>
    </location>
</feature>
<keyword evidence="7" id="KW-1185">Reference proteome</keyword>
<dbReference type="EMBL" id="RJJT01000025">
    <property type="protein sequence ID" value="RSB64776.1"/>
    <property type="molecule type" value="Genomic_DNA"/>
</dbReference>
<feature type="modified residue" description="4-aspartylphosphate" evidence="2">
    <location>
        <position position="56"/>
    </location>
</feature>
<dbReference type="Gene3D" id="3.40.50.2300">
    <property type="match status" value="1"/>
</dbReference>
<organism evidence="5 6">
    <name type="scientific">Rhizobium pisi</name>
    <dbReference type="NCBI Taxonomy" id="574561"/>
    <lineage>
        <taxon>Bacteria</taxon>
        <taxon>Pseudomonadati</taxon>
        <taxon>Pseudomonadota</taxon>
        <taxon>Alphaproteobacteria</taxon>
        <taxon>Hyphomicrobiales</taxon>
        <taxon>Rhizobiaceae</taxon>
        <taxon>Rhizobium/Agrobacterium group</taxon>
        <taxon>Rhizobium</taxon>
    </lineage>
</organism>
<dbReference type="OrthoDB" id="9782655at2"/>
<dbReference type="Pfam" id="PF00072">
    <property type="entry name" value="Response_reg"/>
    <property type="match status" value="1"/>
</dbReference>
<dbReference type="SMART" id="SM00448">
    <property type="entry name" value="REC"/>
    <property type="match status" value="1"/>
</dbReference>
<dbReference type="AlphaFoldDB" id="A0A427MBY0"/>
<dbReference type="Proteomes" id="UP000277279">
    <property type="component" value="Unassembled WGS sequence"/>
</dbReference>
<accession>A0A427MBY0</accession>
<dbReference type="InterPro" id="IPR001789">
    <property type="entry name" value="Sig_transdc_resp-reg_receiver"/>
</dbReference>
<evidence type="ECO:0000256" key="1">
    <source>
        <dbReference type="ARBA" id="ARBA00022553"/>
    </source>
</evidence>